<dbReference type="RefSeq" id="WP_120202840.1">
    <property type="nucleotide sequence ID" value="NZ_RAQJ01000008.1"/>
</dbReference>
<keyword evidence="2" id="KW-1185">Reference proteome</keyword>
<evidence type="ECO:0000313" key="1">
    <source>
        <dbReference type="EMBL" id="RKE90276.1"/>
    </source>
</evidence>
<protein>
    <submittedName>
        <fullName evidence="1">Uncharacterized protein</fullName>
    </submittedName>
</protein>
<evidence type="ECO:0000313" key="2">
    <source>
        <dbReference type="Proteomes" id="UP000284892"/>
    </source>
</evidence>
<comment type="caution">
    <text evidence="1">The sequence shown here is derived from an EMBL/GenBank/DDBJ whole genome shotgun (WGS) entry which is preliminary data.</text>
</comment>
<dbReference type="Proteomes" id="UP000284892">
    <property type="component" value="Unassembled WGS sequence"/>
</dbReference>
<organism evidence="1 2">
    <name type="scientific">Ichthyenterobacterium magnum</name>
    <dbReference type="NCBI Taxonomy" id="1230530"/>
    <lineage>
        <taxon>Bacteria</taxon>
        <taxon>Pseudomonadati</taxon>
        <taxon>Bacteroidota</taxon>
        <taxon>Flavobacteriia</taxon>
        <taxon>Flavobacteriales</taxon>
        <taxon>Flavobacteriaceae</taxon>
        <taxon>Ichthyenterobacterium</taxon>
    </lineage>
</organism>
<dbReference type="EMBL" id="RAQJ01000008">
    <property type="protein sequence ID" value="RKE90276.1"/>
    <property type="molecule type" value="Genomic_DNA"/>
</dbReference>
<gene>
    <name evidence="1" type="ORF">BXY80_2743</name>
</gene>
<sequence length="339" mass="38715">MITLYIEPNKIEEFALFEEEMPHWNKIIKSGIHLCLNISDEELDAKITDELDPLYIAYNSSGTMKLPVALGGYIEQVKKDLSQTIEKPNGIFVLDIDNDAAIDVQNKMGMAVFSSANVPEDLFSKTFFIELDKNAEIKDGWQGIIHFNKPLSNSLVICDNYFFTNEDNGLNRGLSNLVPFINAYLPDQLEIEYHITVVAPNSKEKSNDWWIKEYGKLVLAIKQLREYPINIELVLAKSEIHKRRIVSNYVVNKSDKGFDVFYSNNLEKVKEENDFEYLEIFSNLDNSGTKHFQSAIKLIDQISKHCNGIAGYVAVNKNQIDRSLFGCNGDKTIKNRLLN</sequence>
<reference evidence="1 2" key="1">
    <citation type="submission" date="2018-09" db="EMBL/GenBank/DDBJ databases">
        <title>Genomic Encyclopedia of Archaeal and Bacterial Type Strains, Phase II (KMG-II): from individual species to whole genera.</title>
        <authorList>
            <person name="Goeker M."/>
        </authorList>
    </citation>
    <scope>NUCLEOTIDE SEQUENCE [LARGE SCALE GENOMIC DNA]</scope>
    <source>
        <strain evidence="1 2">DSM 26283</strain>
    </source>
</reference>
<accession>A0A420DEY0</accession>
<name>A0A420DEY0_9FLAO</name>
<dbReference type="AlphaFoldDB" id="A0A420DEY0"/>
<proteinExistence type="predicted"/>
<dbReference type="OrthoDB" id="1417244at2"/>